<evidence type="ECO:0000256" key="3">
    <source>
        <dbReference type="ARBA" id="ARBA00005013"/>
    </source>
</evidence>
<evidence type="ECO:0000313" key="15">
    <source>
        <dbReference type="EMBL" id="SOB72023.1"/>
    </source>
</evidence>
<reference evidence="16" key="1">
    <citation type="submission" date="2017-09" db="EMBL/GenBank/DDBJ databases">
        <authorList>
            <person name="Shetty A S."/>
        </authorList>
    </citation>
    <scope>NUCLEOTIDE SEQUENCE [LARGE SCALE GENOMIC DNA]</scope>
</reference>
<evidence type="ECO:0000256" key="6">
    <source>
        <dbReference type="ARBA" id="ARBA00009640"/>
    </source>
</evidence>
<dbReference type="CDD" id="cd00483">
    <property type="entry name" value="HPPK"/>
    <property type="match status" value="1"/>
</dbReference>
<dbReference type="Pfam" id="PF01288">
    <property type="entry name" value="HPPK"/>
    <property type="match status" value="1"/>
</dbReference>
<dbReference type="InterPro" id="IPR035907">
    <property type="entry name" value="Hppk_sf"/>
</dbReference>
<dbReference type="RefSeq" id="WP_096239876.1">
    <property type="nucleotide sequence ID" value="NZ_LT907978.1"/>
</dbReference>
<dbReference type="GO" id="GO:0004150">
    <property type="term" value="F:dihydroneopterin aldolase activity"/>
    <property type="evidence" value="ECO:0007669"/>
    <property type="project" value="UniProtKB-UniRule"/>
</dbReference>
<keyword evidence="16" id="KW-1185">Reference proteome</keyword>
<dbReference type="SUPFAM" id="SSF55620">
    <property type="entry name" value="Tetrahydrobiopterin biosynthesis enzymes-like"/>
    <property type="match status" value="1"/>
</dbReference>
<dbReference type="SUPFAM" id="SSF55083">
    <property type="entry name" value="6-hydroxymethyl-7,8-dihydropterin pyrophosphokinase, HPPK"/>
    <property type="match status" value="1"/>
</dbReference>
<dbReference type="NCBIfam" id="TIGR00526">
    <property type="entry name" value="folB_dom"/>
    <property type="match status" value="1"/>
</dbReference>
<evidence type="ECO:0000256" key="8">
    <source>
        <dbReference type="ARBA" id="ARBA00022741"/>
    </source>
</evidence>
<dbReference type="PANTHER" id="PTHR43071">
    <property type="entry name" value="2-AMINO-4-HYDROXY-6-HYDROXYMETHYLDIHYDROPTERIDINE PYROPHOSPHOKINASE"/>
    <property type="match status" value="1"/>
</dbReference>
<dbReference type="STRING" id="39488.ERS852450_02304"/>
<dbReference type="AlphaFoldDB" id="A0A285PQX3"/>
<dbReference type="NCBIfam" id="TIGR00525">
    <property type="entry name" value="folB"/>
    <property type="match status" value="1"/>
</dbReference>
<dbReference type="FunFam" id="3.30.1130.10:FF:000003">
    <property type="entry name" value="7,8-dihydroneopterin aldolase"/>
    <property type="match status" value="1"/>
</dbReference>
<evidence type="ECO:0000256" key="5">
    <source>
        <dbReference type="ARBA" id="ARBA00005708"/>
    </source>
</evidence>
<comment type="pathway">
    <text evidence="4">Cofactor biosynthesis; tetrahydrofolate biosynthesis; 2-amino-4-hydroxy-6-hydroxymethyl-7,8-dihydropteridine diphosphate from 7,8-dihydroneopterin triphosphate: step 4/4.</text>
</comment>
<keyword evidence="9 15" id="KW-0418">Kinase</keyword>
<sequence>MDEISVKNLEVFCHHGVYKEENVLGQKFLVDIISKVDTREAGKTDELDLSVSYGDICRCVKKEMTKQNDKLLERVAERLAECILLQFPQINEVEIEVKKPWAPVLMHMDYASVKIKRSWHKVYIGVGSNLGEREEYMKLAKERVSGLPKTRNFKSASIIETEPYGYTEQGKFLNTVYYIETLYTPEEFLDKLHQIENEANRKREIHWGPRTLDLDILLYDDLVTEDEDLTLPHPEMTKRLFVLEPLCMLYPRGIHPLERRRYADILEDLKGKEQ</sequence>
<dbReference type="EC" id="2.7.6.3" evidence="13"/>
<dbReference type="EMBL" id="LT907978">
    <property type="protein sequence ID" value="SOB72023.1"/>
    <property type="molecule type" value="Genomic_DNA"/>
</dbReference>
<comment type="similarity">
    <text evidence="5 13">Belongs to the DHNA family.</text>
</comment>
<dbReference type="SMART" id="SM00905">
    <property type="entry name" value="FolB"/>
    <property type="match status" value="1"/>
</dbReference>
<comment type="function">
    <text evidence="13">Catalyzes the conversion of 7,8-dihydroneopterin to 6-hydroxymethyl-7,8-dihydropterin.</text>
</comment>
<evidence type="ECO:0000256" key="7">
    <source>
        <dbReference type="ARBA" id="ARBA00022679"/>
    </source>
</evidence>
<name>A0A285PQX3_9FIRM</name>
<evidence type="ECO:0000256" key="4">
    <source>
        <dbReference type="ARBA" id="ARBA00005051"/>
    </source>
</evidence>
<dbReference type="GO" id="GO:0003848">
    <property type="term" value="F:2-amino-4-hydroxy-6-hydroxymethyldihydropteridine diphosphokinase activity"/>
    <property type="evidence" value="ECO:0007669"/>
    <property type="project" value="UniProtKB-EC"/>
</dbReference>
<dbReference type="GO" id="GO:0046654">
    <property type="term" value="P:tetrahydrofolate biosynthetic process"/>
    <property type="evidence" value="ECO:0007669"/>
    <property type="project" value="UniProtKB-UniRule"/>
</dbReference>
<evidence type="ECO:0000256" key="13">
    <source>
        <dbReference type="RuleBase" id="RU362079"/>
    </source>
</evidence>
<dbReference type="InterPro" id="IPR043133">
    <property type="entry name" value="GTP-CH-I_C/QueF"/>
</dbReference>
<dbReference type="InterPro" id="IPR006157">
    <property type="entry name" value="FolB_dom"/>
</dbReference>
<dbReference type="GO" id="GO:0046656">
    <property type="term" value="P:folic acid biosynthetic process"/>
    <property type="evidence" value="ECO:0007669"/>
    <property type="project" value="UniProtKB-UniRule"/>
</dbReference>
<evidence type="ECO:0000256" key="10">
    <source>
        <dbReference type="ARBA" id="ARBA00022840"/>
    </source>
</evidence>
<dbReference type="Gene3D" id="3.30.1130.10">
    <property type="match status" value="1"/>
</dbReference>
<comment type="catalytic activity">
    <reaction evidence="1">
        <text>6-hydroxymethyl-7,8-dihydropterin + ATP = (7,8-dihydropterin-6-yl)methyl diphosphate + AMP + H(+)</text>
        <dbReference type="Rhea" id="RHEA:11412"/>
        <dbReference type="ChEBI" id="CHEBI:15378"/>
        <dbReference type="ChEBI" id="CHEBI:30616"/>
        <dbReference type="ChEBI" id="CHEBI:44841"/>
        <dbReference type="ChEBI" id="CHEBI:72950"/>
        <dbReference type="ChEBI" id="CHEBI:456215"/>
        <dbReference type="EC" id="2.7.6.3"/>
    </reaction>
</comment>
<evidence type="ECO:0000256" key="1">
    <source>
        <dbReference type="ARBA" id="ARBA00000198"/>
    </source>
</evidence>
<evidence type="ECO:0000256" key="12">
    <source>
        <dbReference type="ARBA" id="ARBA00023239"/>
    </source>
</evidence>
<dbReference type="NCBIfam" id="TIGR01498">
    <property type="entry name" value="folK"/>
    <property type="match status" value="1"/>
</dbReference>
<accession>A0A285PQX3</accession>
<evidence type="ECO:0000256" key="11">
    <source>
        <dbReference type="ARBA" id="ARBA00022909"/>
    </source>
</evidence>
<comment type="similarity">
    <text evidence="6">In the N-terminal section; belongs to the DHNA family.</text>
</comment>
<dbReference type="UniPathway" id="UPA00077">
    <property type="reaction ID" value="UER00154"/>
</dbReference>
<dbReference type="EC" id="4.1.2.25" evidence="13"/>
<dbReference type="PROSITE" id="PS00794">
    <property type="entry name" value="HPPK"/>
    <property type="match status" value="1"/>
</dbReference>
<keyword evidence="8" id="KW-0547">Nucleotide-binding</keyword>
<dbReference type="Pfam" id="PF02152">
    <property type="entry name" value="FolB"/>
    <property type="match status" value="1"/>
</dbReference>
<keyword evidence="7 15" id="KW-0808">Transferase</keyword>
<dbReference type="Gene3D" id="3.30.70.560">
    <property type="entry name" value="7,8-Dihydro-6-hydroxymethylpterin-pyrophosphokinase HPPK"/>
    <property type="match status" value="1"/>
</dbReference>
<evidence type="ECO:0000256" key="9">
    <source>
        <dbReference type="ARBA" id="ARBA00022777"/>
    </source>
</evidence>
<dbReference type="CDD" id="cd00534">
    <property type="entry name" value="DHNA_DHNTPE"/>
    <property type="match status" value="1"/>
</dbReference>
<proteinExistence type="inferred from homology"/>
<evidence type="ECO:0000256" key="2">
    <source>
        <dbReference type="ARBA" id="ARBA00001353"/>
    </source>
</evidence>
<keyword evidence="12 13" id="KW-0456">Lyase</keyword>
<dbReference type="KEGG" id="ehl:EHLA_1304"/>
<keyword evidence="10" id="KW-0067">ATP-binding</keyword>
<feature type="domain" description="7,8-dihydro-6-hydroxymethylpterin-pyrophosphokinase" evidence="14">
    <location>
        <begin position="206"/>
        <end position="217"/>
    </location>
</feature>
<protein>
    <recommendedName>
        <fullName evidence="13">Bifunctional folate synthesis protein</fullName>
    </recommendedName>
    <domain>
        <recommendedName>
            <fullName evidence="13">Dihydroneopterin aldolase</fullName>
            <shortName evidence="13">DHNA</shortName>
            <ecNumber evidence="13">4.1.2.25</ecNumber>
        </recommendedName>
        <alternativeName>
            <fullName evidence="13">7,8-dihydroneopterin aldolase</fullName>
        </alternativeName>
    </domain>
    <domain>
        <recommendedName>
            <fullName evidence="13">2-amino-4-hydroxy-6-hydroxymethyldihydropteridine pyrophosphokinase</fullName>
            <ecNumber evidence="13">2.7.6.3</ecNumber>
        </recommendedName>
        <alternativeName>
            <fullName evidence="13">6-hydroxymethyl-7,8-dihydropterin pyrophosphokinase</fullName>
            <shortName evidence="13">PPPK</shortName>
        </alternativeName>
        <alternativeName>
            <fullName evidence="13">7,8-dihydro-6-hydroxymethylpterin pyrophosphokinase</fullName>
            <shortName evidence="13">HPPK</shortName>
        </alternativeName>
    </domain>
</protein>
<evidence type="ECO:0000259" key="14">
    <source>
        <dbReference type="PROSITE" id="PS00794"/>
    </source>
</evidence>
<dbReference type="InterPro" id="IPR000550">
    <property type="entry name" value="Hppk"/>
</dbReference>
<dbReference type="GO" id="GO:0016301">
    <property type="term" value="F:kinase activity"/>
    <property type="evidence" value="ECO:0007669"/>
    <property type="project" value="UniProtKB-KW"/>
</dbReference>
<comment type="pathway">
    <text evidence="3 13">Cofactor biosynthesis; tetrahydrofolate biosynthesis; 2-amino-4-hydroxy-6-hydroxymethyl-7,8-dihydropteridine diphosphate from 7,8-dihydroneopterin triphosphate: step 3/4.</text>
</comment>
<evidence type="ECO:0000313" key="16">
    <source>
        <dbReference type="Proteomes" id="UP000217549"/>
    </source>
</evidence>
<dbReference type="InterPro" id="IPR006156">
    <property type="entry name" value="Dihydroneopterin_aldolase"/>
</dbReference>
<dbReference type="GO" id="GO:0005524">
    <property type="term" value="F:ATP binding"/>
    <property type="evidence" value="ECO:0007669"/>
    <property type="project" value="UniProtKB-KW"/>
</dbReference>
<comment type="catalytic activity">
    <reaction evidence="2 13">
        <text>7,8-dihydroneopterin = 6-hydroxymethyl-7,8-dihydropterin + glycolaldehyde</text>
        <dbReference type="Rhea" id="RHEA:10540"/>
        <dbReference type="ChEBI" id="CHEBI:17001"/>
        <dbReference type="ChEBI" id="CHEBI:17071"/>
        <dbReference type="ChEBI" id="CHEBI:44841"/>
        <dbReference type="EC" id="4.1.2.25"/>
    </reaction>
</comment>
<keyword evidence="11 13" id="KW-0289">Folate biosynthesis</keyword>
<dbReference type="PANTHER" id="PTHR43071:SF1">
    <property type="entry name" value="2-AMINO-4-HYDROXY-6-HYDROXYMETHYLDIHYDROPTERIDINE PYROPHOSPHOKINASE"/>
    <property type="match status" value="1"/>
</dbReference>
<organism evidence="15 16">
    <name type="scientific">Anaerobutyricum hallii</name>
    <dbReference type="NCBI Taxonomy" id="39488"/>
    <lineage>
        <taxon>Bacteria</taxon>
        <taxon>Bacillati</taxon>
        <taxon>Bacillota</taxon>
        <taxon>Clostridia</taxon>
        <taxon>Lachnospirales</taxon>
        <taxon>Lachnospiraceae</taxon>
        <taxon>Anaerobutyricum</taxon>
    </lineage>
</organism>
<gene>
    <name evidence="15" type="ORF">EHLA_1304</name>
</gene>
<dbReference type="Proteomes" id="UP000217549">
    <property type="component" value="Chromosome I"/>
</dbReference>